<comment type="caution">
    <text evidence="6">The sequence shown here is derived from an EMBL/GenBank/DDBJ whole genome shotgun (WGS) entry which is preliminary data.</text>
</comment>
<dbReference type="Pfam" id="PF04828">
    <property type="entry name" value="GFA"/>
    <property type="match status" value="1"/>
</dbReference>
<dbReference type="EMBL" id="JAESND010000007">
    <property type="protein sequence ID" value="MBM3116932.1"/>
    <property type="molecule type" value="Genomic_DNA"/>
</dbReference>
<dbReference type="PANTHER" id="PTHR33337:SF40">
    <property type="entry name" value="CENP-V_GFA DOMAIN-CONTAINING PROTEIN-RELATED"/>
    <property type="match status" value="1"/>
</dbReference>
<dbReference type="SUPFAM" id="SSF51316">
    <property type="entry name" value="Mss4-like"/>
    <property type="match status" value="1"/>
</dbReference>
<evidence type="ECO:0000256" key="4">
    <source>
        <dbReference type="ARBA" id="ARBA00023239"/>
    </source>
</evidence>
<dbReference type="Proteomes" id="UP000809431">
    <property type="component" value="Unassembled WGS sequence"/>
</dbReference>
<reference evidence="6 7" key="1">
    <citation type="submission" date="2021-01" db="EMBL/GenBank/DDBJ databases">
        <title>Draft Genome Sequence and Polyhydroxyalkanoate Biosynthetic Potential of Jeongeupia naejangsanensis Type Strain DSM 24253.</title>
        <authorList>
            <person name="Turrini P."/>
            <person name="Artuso I."/>
            <person name="Lugli G.A."/>
            <person name="Frangipani E."/>
            <person name="Ventura M."/>
            <person name="Visca P."/>
        </authorList>
    </citation>
    <scope>NUCLEOTIDE SEQUENCE [LARGE SCALE GENOMIC DNA]</scope>
    <source>
        <strain evidence="6 7">DSM 24253</strain>
    </source>
</reference>
<evidence type="ECO:0000259" key="5">
    <source>
        <dbReference type="PROSITE" id="PS51891"/>
    </source>
</evidence>
<keyword evidence="4" id="KW-0456">Lyase</keyword>
<dbReference type="PANTHER" id="PTHR33337">
    <property type="entry name" value="GFA DOMAIN-CONTAINING PROTEIN"/>
    <property type="match status" value="1"/>
</dbReference>
<keyword evidence="2" id="KW-0479">Metal-binding</keyword>
<dbReference type="InterPro" id="IPR006913">
    <property type="entry name" value="CENP-V/GFA"/>
</dbReference>
<name>A0ABS2BMU5_9NEIS</name>
<evidence type="ECO:0000313" key="6">
    <source>
        <dbReference type="EMBL" id="MBM3116932.1"/>
    </source>
</evidence>
<dbReference type="Gene3D" id="3.90.1590.10">
    <property type="entry name" value="glutathione-dependent formaldehyde- activating enzyme (gfa)"/>
    <property type="match status" value="1"/>
</dbReference>
<evidence type="ECO:0000256" key="1">
    <source>
        <dbReference type="ARBA" id="ARBA00005495"/>
    </source>
</evidence>
<protein>
    <submittedName>
        <fullName evidence="6">GFA family protein</fullName>
    </submittedName>
</protein>
<comment type="similarity">
    <text evidence="1">Belongs to the Gfa family.</text>
</comment>
<gene>
    <name evidence="6" type="ORF">JMJ54_13945</name>
</gene>
<keyword evidence="7" id="KW-1185">Reference proteome</keyword>
<sequence length="133" mass="15021">MRGSCLCKSIEYEVDRLDTGIGHCACHTCRKAHAAAFNTTAGVLHAHFRWLKGVELLKHYESSPGKKRYFCGHCGSHLVAQKESKAHLVLRIATLDDDPGQRPSHRIWASHAVPWLEYEADIKSHAEWEPGHR</sequence>
<evidence type="ECO:0000313" key="7">
    <source>
        <dbReference type="Proteomes" id="UP000809431"/>
    </source>
</evidence>
<keyword evidence="3" id="KW-0862">Zinc</keyword>
<feature type="domain" description="CENP-V/GFA" evidence="5">
    <location>
        <begin position="1"/>
        <end position="116"/>
    </location>
</feature>
<dbReference type="InterPro" id="IPR011057">
    <property type="entry name" value="Mss4-like_sf"/>
</dbReference>
<dbReference type="PROSITE" id="PS51891">
    <property type="entry name" value="CENP_V_GFA"/>
    <property type="match status" value="1"/>
</dbReference>
<dbReference type="RefSeq" id="WP_203539165.1">
    <property type="nucleotide sequence ID" value="NZ_JAESND010000007.1"/>
</dbReference>
<proteinExistence type="inferred from homology"/>
<evidence type="ECO:0000256" key="2">
    <source>
        <dbReference type="ARBA" id="ARBA00022723"/>
    </source>
</evidence>
<organism evidence="6 7">
    <name type="scientific">Jeongeupia naejangsanensis</name>
    <dbReference type="NCBI Taxonomy" id="613195"/>
    <lineage>
        <taxon>Bacteria</taxon>
        <taxon>Pseudomonadati</taxon>
        <taxon>Pseudomonadota</taxon>
        <taxon>Betaproteobacteria</taxon>
        <taxon>Neisseriales</taxon>
        <taxon>Chitinibacteraceae</taxon>
        <taxon>Jeongeupia</taxon>
    </lineage>
</organism>
<accession>A0ABS2BMU5</accession>
<evidence type="ECO:0000256" key="3">
    <source>
        <dbReference type="ARBA" id="ARBA00022833"/>
    </source>
</evidence>